<dbReference type="RefSeq" id="WP_140781357.1">
    <property type="nucleotide sequence ID" value="NZ_VFSS01000006.1"/>
</dbReference>
<organism evidence="1 2">
    <name type="scientific">[Mycoplasma] falconis</name>
    <dbReference type="NCBI Taxonomy" id="92403"/>
    <lineage>
        <taxon>Bacteria</taxon>
        <taxon>Bacillati</taxon>
        <taxon>Mycoplasmatota</taxon>
        <taxon>Mycoplasmoidales</taxon>
        <taxon>Metamycoplasmataceae</taxon>
        <taxon>Metamycoplasma</taxon>
    </lineage>
</organism>
<sequence>MICNRALIPLTHLENDYYLLPVLRTIEFSIYIKLSKIKHEGEILLSEYITNFSEYDKANFNGVYFKPHEFFMTTEEVFEEEYQKQDNYFKWDLNNEENNYYASQVYLTLLKNLYNFLAGNNDENSLILFVKENHFFRPFYVYCDPKLAKQDYFDMQKDQYYLDRDMHLVAAAQNLNIELKKAYELYNDEKKDSWYHRYLKIALLFPTEKAIEIVKNKMAV</sequence>
<proteinExistence type="predicted"/>
<name>A0A501X9T2_9BACT</name>
<comment type="caution">
    <text evidence="1">The sequence shown here is derived from an EMBL/GenBank/DDBJ whole genome shotgun (WGS) entry which is preliminary data.</text>
</comment>
<evidence type="ECO:0000313" key="1">
    <source>
        <dbReference type="EMBL" id="TPE57280.1"/>
    </source>
</evidence>
<dbReference type="EMBL" id="VFSS01000006">
    <property type="protein sequence ID" value="TPE57280.1"/>
    <property type="molecule type" value="Genomic_DNA"/>
</dbReference>
<protein>
    <submittedName>
        <fullName evidence="1">Uncharacterized protein</fullName>
    </submittedName>
</protein>
<gene>
    <name evidence="1" type="ORF">FJO69_02110</name>
</gene>
<keyword evidence="2" id="KW-1185">Reference proteome</keyword>
<accession>A0A501X9T2</accession>
<dbReference type="OrthoDB" id="398692at2"/>
<reference evidence="1 2" key="1">
    <citation type="submission" date="2019-06" db="EMBL/GenBank/DDBJ databases">
        <title>Mycoplasma falconis type strain whole genome sequence.</title>
        <authorList>
            <person name="Spergser J."/>
        </authorList>
    </citation>
    <scope>NUCLEOTIDE SEQUENCE [LARGE SCALE GENOMIC DNA]</scope>
    <source>
        <strain evidence="1 2">ATCC 51372</strain>
    </source>
</reference>
<dbReference type="AlphaFoldDB" id="A0A501X9T2"/>
<evidence type="ECO:0000313" key="2">
    <source>
        <dbReference type="Proteomes" id="UP000319776"/>
    </source>
</evidence>
<dbReference type="Proteomes" id="UP000319776">
    <property type="component" value="Unassembled WGS sequence"/>
</dbReference>